<dbReference type="PANTHER" id="PTHR30336">
    <property type="entry name" value="INNER MEMBRANE PROTEIN, PROBABLE PERMEASE"/>
    <property type="match status" value="1"/>
</dbReference>
<dbReference type="AlphaFoldDB" id="A0A6S6S153"/>
<dbReference type="InterPro" id="IPR051599">
    <property type="entry name" value="Cell_Envelope_Assoc"/>
</dbReference>
<protein>
    <recommendedName>
        <fullName evidence="1">DUF218 domain-containing protein</fullName>
    </recommendedName>
</protein>
<dbReference type="InterPro" id="IPR014729">
    <property type="entry name" value="Rossmann-like_a/b/a_fold"/>
</dbReference>
<dbReference type="GO" id="GO:0005886">
    <property type="term" value="C:plasma membrane"/>
    <property type="evidence" value="ECO:0007669"/>
    <property type="project" value="TreeGrafter"/>
</dbReference>
<dbReference type="Gene3D" id="3.40.50.620">
    <property type="entry name" value="HUPs"/>
    <property type="match status" value="1"/>
</dbReference>
<dbReference type="InterPro" id="IPR003848">
    <property type="entry name" value="DUF218"/>
</dbReference>
<organism evidence="2">
    <name type="scientific">uncultured Aureispira sp</name>
    <dbReference type="NCBI Taxonomy" id="1331704"/>
    <lineage>
        <taxon>Bacteria</taxon>
        <taxon>Pseudomonadati</taxon>
        <taxon>Bacteroidota</taxon>
        <taxon>Saprospiria</taxon>
        <taxon>Saprospirales</taxon>
        <taxon>Saprospiraceae</taxon>
        <taxon>Aureispira</taxon>
        <taxon>environmental samples</taxon>
    </lineage>
</organism>
<accession>A0A6S6S153</accession>
<feature type="domain" description="DUF218" evidence="1">
    <location>
        <begin position="43"/>
        <end position="148"/>
    </location>
</feature>
<dbReference type="PANTHER" id="PTHR30336:SF20">
    <property type="entry name" value="DUF218 DOMAIN-CONTAINING PROTEIN"/>
    <property type="match status" value="1"/>
</dbReference>
<proteinExistence type="predicted"/>
<reference evidence="2" key="1">
    <citation type="submission" date="2020-01" db="EMBL/GenBank/DDBJ databases">
        <authorList>
            <person name="Meier V. D."/>
            <person name="Meier V D."/>
        </authorList>
    </citation>
    <scope>NUCLEOTIDE SEQUENCE</scope>
    <source>
        <strain evidence="2">HLG_WM_MAG_10</strain>
    </source>
</reference>
<name>A0A6S6S153_9BACT</name>
<dbReference type="CDD" id="cd06259">
    <property type="entry name" value="YdcF-like"/>
    <property type="match status" value="1"/>
</dbReference>
<dbReference type="Pfam" id="PF02698">
    <property type="entry name" value="DUF218"/>
    <property type="match status" value="1"/>
</dbReference>
<evidence type="ECO:0000313" key="2">
    <source>
        <dbReference type="EMBL" id="CAA6799022.1"/>
    </source>
</evidence>
<sequence length="228" mass="25839">MNQLTNIMKKIAILAVLAILVSACINRSAVRSFERFGSGEPYDAIIVPGVPFENGEWSEVMKMRVHWAVHLYKNGTAKNIIFSGSAVYSPYVESRIMALYAAQLGVDKAHIYTEERAEHSSENLYYSYRIAKDNNLNKIALATDPFQGSFLRGFAMKIKLNDIGFLPIIFDTLGTIDLSTPMIDPKTAFVEDFQAITERENGFVRFQGTMGKYIEYKEEDDPKLKRKK</sequence>
<dbReference type="EMBL" id="CACVAQ010000017">
    <property type="protein sequence ID" value="CAA6799022.1"/>
    <property type="molecule type" value="Genomic_DNA"/>
</dbReference>
<gene>
    <name evidence="2" type="ORF">HELGO_WM28580</name>
</gene>
<evidence type="ECO:0000259" key="1">
    <source>
        <dbReference type="Pfam" id="PF02698"/>
    </source>
</evidence>